<accession>A0ABW4HNK5</accession>
<evidence type="ECO:0000313" key="3">
    <source>
        <dbReference type="EMBL" id="MFD1606682.1"/>
    </source>
</evidence>
<dbReference type="RefSeq" id="WP_251513639.1">
    <property type="nucleotide sequence ID" value="NZ_JAMBON010000012.1"/>
</dbReference>
<feature type="domain" description="PepSY" evidence="2">
    <location>
        <begin position="53"/>
        <end position="109"/>
    </location>
</feature>
<dbReference type="InterPro" id="IPR025711">
    <property type="entry name" value="PepSY"/>
</dbReference>
<protein>
    <submittedName>
        <fullName evidence="3">PepSY domain-containing protein</fullName>
    </submittedName>
</protein>
<keyword evidence="1" id="KW-0732">Signal</keyword>
<dbReference type="Pfam" id="PF03413">
    <property type="entry name" value="PepSY"/>
    <property type="match status" value="1"/>
</dbReference>
<reference evidence="4" key="1">
    <citation type="journal article" date="2019" name="Int. J. Syst. Evol. Microbiol.">
        <title>The Global Catalogue of Microorganisms (GCM) 10K type strain sequencing project: providing services to taxonomists for standard genome sequencing and annotation.</title>
        <authorList>
            <consortium name="The Broad Institute Genomics Platform"/>
            <consortium name="The Broad Institute Genome Sequencing Center for Infectious Disease"/>
            <person name="Wu L."/>
            <person name="Ma J."/>
        </authorList>
    </citation>
    <scope>NUCLEOTIDE SEQUENCE [LARGE SCALE GENOMIC DNA]</scope>
    <source>
        <strain evidence="4">CGMCC 1.12376</strain>
    </source>
</reference>
<sequence>MKKKTGLIIAALALALILGFSAFQSNADSVGSIIPTGEVKGTKQEKTNQYEDALSVEEVKQIALQKFDGKVTDIELDEDDGRLIYEMELKNEKQEADIDIDAVTGEIVEFDIDEDDDHWDD</sequence>
<feature type="signal peptide" evidence="1">
    <location>
        <begin position="1"/>
        <end position="27"/>
    </location>
</feature>
<organism evidence="3 4">
    <name type="scientific">Oceanobacillus luteolus</name>
    <dbReference type="NCBI Taxonomy" id="1274358"/>
    <lineage>
        <taxon>Bacteria</taxon>
        <taxon>Bacillati</taxon>
        <taxon>Bacillota</taxon>
        <taxon>Bacilli</taxon>
        <taxon>Bacillales</taxon>
        <taxon>Bacillaceae</taxon>
        <taxon>Oceanobacillus</taxon>
    </lineage>
</organism>
<evidence type="ECO:0000256" key="1">
    <source>
        <dbReference type="SAM" id="SignalP"/>
    </source>
</evidence>
<comment type="caution">
    <text evidence="3">The sequence shown here is derived from an EMBL/GenBank/DDBJ whole genome shotgun (WGS) entry which is preliminary data.</text>
</comment>
<dbReference type="Proteomes" id="UP001597221">
    <property type="component" value="Unassembled WGS sequence"/>
</dbReference>
<dbReference type="EMBL" id="JBHUDE010000011">
    <property type="protein sequence ID" value="MFD1606682.1"/>
    <property type="molecule type" value="Genomic_DNA"/>
</dbReference>
<evidence type="ECO:0000313" key="4">
    <source>
        <dbReference type="Proteomes" id="UP001597221"/>
    </source>
</evidence>
<dbReference type="Gene3D" id="3.10.450.40">
    <property type="match status" value="1"/>
</dbReference>
<keyword evidence="4" id="KW-1185">Reference proteome</keyword>
<feature type="chain" id="PRO_5047266155" evidence="1">
    <location>
        <begin position="28"/>
        <end position="121"/>
    </location>
</feature>
<evidence type="ECO:0000259" key="2">
    <source>
        <dbReference type="Pfam" id="PF03413"/>
    </source>
</evidence>
<name>A0ABW4HNK5_9BACI</name>
<proteinExistence type="predicted"/>
<gene>
    <name evidence="3" type="ORF">ACFSBH_03265</name>
</gene>